<dbReference type="STRING" id="383372.Rcas_0181"/>
<dbReference type="SUPFAM" id="SSF51735">
    <property type="entry name" value="NAD(P)-binding Rossmann-fold domains"/>
    <property type="match status" value="1"/>
</dbReference>
<sequence>MHNERFLITGALGCIGAWTVRNLAREGTPVVVFDLANDPRRLKLIMSNEELAQVTFVTGDITDLEALERALDEHAITRVIHLAALQIPFVRANPPLGARVNVVGTVNVFEAVARRRDRIGSVVYASSAAVYDAVDAGASGVVAHGAIGHPTTLYGVFKQANEGTARVYWQDARVPSIGLRPYIVYGPGRDQGLTSSPTKAMVAAALGKAYHIPYGGRAAYQYADDVARTFIACARAPFEGAEIFNLRGSVATMGEIVAAIEAAAPETRGLITFDEKPLPFPEEFDATPLERLIGALPFTPLEQAVAETIALFRQRIAEGVMPDTV</sequence>
<dbReference type="Gene3D" id="3.40.50.720">
    <property type="entry name" value="NAD(P)-binding Rossmann-like Domain"/>
    <property type="match status" value="1"/>
</dbReference>
<accession>A7NFT4</accession>
<evidence type="ECO:0000313" key="4">
    <source>
        <dbReference type="Proteomes" id="UP000000263"/>
    </source>
</evidence>
<keyword evidence="4" id="KW-1185">Reference proteome</keyword>
<dbReference type="HOGENOM" id="CLU_007383_1_7_0"/>
<evidence type="ECO:0000313" key="3">
    <source>
        <dbReference type="EMBL" id="ABU56315.1"/>
    </source>
</evidence>
<protein>
    <submittedName>
        <fullName evidence="3">NAD-dependent epimerase/dehydratase</fullName>
    </submittedName>
</protein>
<reference evidence="3 4" key="1">
    <citation type="submission" date="2007-08" db="EMBL/GenBank/DDBJ databases">
        <title>Complete sequence of Roseiflexus castenholzii DSM 13941.</title>
        <authorList>
            <consortium name="US DOE Joint Genome Institute"/>
            <person name="Copeland A."/>
            <person name="Lucas S."/>
            <person name="Lapidus A."/>
            <person name="Barry K."/>
            <person name="Glavina del Rio T."/>
            <person name="Dalin E."/>
            <person name="Tice H."/>
            <person name="Pitluck S."/>
            <person name="Thompson L.S."/>
            <person name="Brettin T."/>
            <person name="Bruce D."/>
            <person name="Detter J.C."/>
            <person name="Han C."/>
            <person name="Tapia R."/>
            <person name="Schmutz J."/>
            <person name="Larimer F."/>
            <person name="Land M."/>
            <person name="Hauser L."/>
            <person name="Kyrpides N."/>
            <person name="Mikhailova N."/>
            <person name="Bryant D.A."/>
            <person name="Hanada S."/>
            <person name="Tsukatani Y."/>
            <person name="Richardson P."/>
        </authorList>
    </citation>
    <scope>NUCLEOTIDE SEQUENCE [LARGE SCALE GENOMIC DNA]</scope>
    <source>
        <strain evidence="4">DSM 13941 / HLO8</strain>
    </source>
</reference>
<gene>
    <name evidence="3" type="ordered locus">Rcas_0181</name>
</gene>
<dbReference type="KEGG" id="rca:Rcas_0181"/>
<dbReference type="AlphaFoldDB" id="A7NFT4"/>
<dbReference type="Pfam" id="PF01370">
    <property type="entry name" value="Epimerase"/>
    <property type="match status" value="1"/>
</dbReference>
<dbReference type="Proteomes" id="UP000000263">
    <property type="component" value="Chromosome"/>
</dbReference>
<evidence type="ECO:0000256" key="1">
    <source>
        <dbReference type="ARBA" id="ARBA00007637"/>
    </source>
</evidence>
<dbReference type="RefSeq" id="WP_011997720.1">
    <property type="nucleotide sequence ID" value="NC_009767.1"/>
</dbReference>
<feature type="domain" description="NAD-dependent epimerase/dehydratase" evidence="2">
    <location>
        <begin position="7"/>
        <end position="245"/>
    </location>
</feature>
<organism evidence="3 4">
    <name type="scientific">Roseiflexus castenholzii (strain DSM 13941 / HLO8)</name>
    <dbReference type="NCBI Taxonomy" id="383372"/>
    <lineage>
        <taxon>Bacteria</taxon>
        <taxon>Bacillati</taxon>
        <taxon>Chloroflexota</taxon>
        <taxon>Chloroflexia</taxon>
        <taxon>Chloroflexales</taxon>
        <taxon>Roseiflexineae</taxon>
        <taxon>Roseiflexaceae</taxon>
        <taxon>Roseiflexus</taxon>
    </lineage>
</organism>
<dbReference type="PANTHER" id="PTHR43000">
    <property type="entry name" value="DTDP-D-GLUCOSE 4,6-DEHYDRATASE-RELATED"/>
    <property type="match status" value="1"/>
</dbReference>
<dbReference type="eggNOG" id="COG0451">
    <property type="taxonomic scope" value="Bacteria"/>
</dbReference>
<dbReference type="InterPro" id="IPR036291">
    <property type="entry name" value="NAD(P)-bd_dom_sf"/>
</dbReference>
<evidence type="ECO:0000259" key="2">
    <source>
        <dbReference type="Pfam" id="PF01370"/>
    </source>
</evidence>
<dbReference type="InterPro" id="IPR001509">
    <property type="entry name" value="Epimerase_deHydtase"/>
</dbReference>
<name>A7NFT4_ROSCS</name>
<dbReference type="EMBL" id="CP000804">
    <property type="protein sequence ID" value="ABU56315.1"/>
    <property type="molecule type" value="Genomic_DNA"/>
</dbReference>
<comment type="similarity">
    <text evidence="1">Belongs to the NAD(P)-dependent epimerase/dehydratase family.</text>
</comment>
<dbReference type="OrthoDB" id="9811743at2"/>
<proteinExistence type="inferred from homology"/>
<dbReference type="CDD" id="cd08946">
    <property type="entry name" value="SDR_e"/>
    <property type="match status" value="1"/>
</dbReference>